<dbReference type="Gene3D" id="1.20.200.10">
    <property type="entry name" value="Fumarase/aspartase (Central domain)"/>
    <property type="match status" value="1"/>
</dbReference>
<comment type="caution">
    <text evidence="1">The sequence shown here is derived from an EMBL/GenBank/DDBJ whole genome shotgun (WGS) entry which is preliminary data.</text>
</comment>
<proteinExistence type="predicted"/>
<gene>
    <name evidence="1" type="ORF">AKO1_013468</name>
</gene>
<dbReference type="EMBL" id="JAOPGA020001503">
    <property type="protein sequence ID" value="KAL0488964.1"/>
    <property type="molecule type" value="Genomic_DNA"/>
</dbReference>
<dbReference type="Proteomes" id="UP001431209">
    <property type="component" value="Unassembled WGS sequence"/>
</dbReference>
<dbReference type="AlphaFoldDB" id="A0AAW2ZHY3"/>
<evidence type="ECO:0000313" key="1">
    <source>
        <dbReference type="EMBL" id="KAL0488964.1"/>
    </source>
</evidence>
<dbReference type="InterPro" id="IPR001106">
    <property type="entry name" value="Aromatic_Lyase"/>
</dbReference>
<accession>A0AAW2ZHY3</accession>
<dbReference type="Pfam" id="PF00221">
    <property type="entry name" value="Lyase_aromatic"/>
    <property type="match status" value="2"/>
</dbReference>
<sequence>METIVLDGNSLTTDQIINVGDNKASVAISQQSKQKIITTWGTVQKAILELKIIYGITTMFGSDKDQILTKEQIQAFNQIVLVQHATSLCSKVQNDSKIKKITRAAWTILLNGFAHGKSSIRLELFEEILSKINKDIVPYQNIEINASVGSADLIPLSQMALHLLSNTFKLDAGEALALMSSNAVSIARAVYAIRSARDFLANATLSVAFSYEGLRANPSPFSTTVSNSSANPFKKTVSESLRNLMHGSALLEDGTAIGIQAFLSLRNVTEILGCLLEALDHAEQCLLHDINAHQGNPVIDQDVFVSTSNYDTTRVTNAVQSVIHAIGTVVQTSEGRAGKQYDRKFSGLASGLCGGLGQVSQLDGIYTRNLPYWLCAFVREALNKVNSATFINRFASGCSIAEGVEDYNSPLPHVVCILEELLPIAQKVVCMEALFAVCALERRNMSKDISKQMFDAYSAFSLASPFRLKHDEQYSLEDAMNLYLIRDKNLKINPLLS</sequence>
<dbReference type="GO" id="GO:0003824">
    <property type="term" value="F:catalytic activity"/>
    <property type="evidence" value="ECO:0007669"/>
    <property type="project" value="InterPro"/>
</dbReference>
<reference evidence="1 2" key="1">
    <citation type="submission" date="2024-03" db="EMBL/GenBank/DDBJ databases">
        <title>The Acrasis kona genome and developmental transcriptomes reveal deep origins of eukaryotic multicellular pathways.</title>
        <authorList>
            <person name="Sheikh S."/>
            <person name="Fu C.-J."/>
            <person name="Brown M.W."/>
            <person name="Baldauf S.L."/>
        </authorList>
    </citation>
    <scope>NUCLEOTIDE SEQUENCE [LARGE SCALE GENOMIC DNA]</scope>
    <source>
        <strain evidence="1 2">ATCC MYA-3509</strain>
    </source>
</reference>
<dbReference type="SUPFAM" id="SSF48557">
    <property type="entry name" value="L-aspartase-like"/>
    <property type="match status" value="1"/>
</dbReference>
<dbReference type="InterPro" id="IPR008948">
    <property type="entry name" value="L-Aspartase-like"/>
</dbReference>
<keyword evidence="2" id="KW-1185">Reference proteome</keyword>
<name>A0AAW2ZHY3_9EUKA</name>
<dbReference type="PANTHER" id="PTHR10362">
    <property type="entry name" value="HISTIDINE AMMONIA-LYASE"/>
    <property type="match status" value="1"/>
</dbReference>
<protein>
    <submittedName>
        <fullName evidence="1">Histidine ammonia-lyase</fullName>
    </submittedName>
</protein>
<organism evidence="1 2">
    <name type="scientific">Acrasis kona</name>
    <dbReference type="NCBI Taxonomy" id="1008807"/>
    <lineage>
        <taxon>Eukaryota</taxon>
        <taxon>Discoba</taxon>
        <taxon>Heterolobosea</taxon>
        <taxon>Tetramitia</taxon>
        <taxon>Eutetramitia</taxon>
        <taxon>Acrasidae</taxon>
        <taxon>Acrasis</taxon>
    </lineage>
</organism>
<evidence type="ECO:0000313" key="2">
    <source>
        <dbReference type="Proteomes" id="UP001431209"/>
    </source>
</evidence>